<keyword evidence="1" id="KW-1133">Transmembrane helix</keyword>
<gene>
    <name evidence="2" type="ORF">CPBP_00585</name>
</gene>
<dbReference type="KEGG" id="pbal:CPBP_00585"/>
<keyword evidence="1" id="KW-0812">Transmembrane</keyword>
<dbReference type="Proteomes" id="UP000594001">
    <property type="component" value="Chromosome"/>
</dbReference>
<sequence length="71" mass="7929">MHWQTQAVQFKRTLLAGAGTVAAITSAGRIVSVRHGTITTIAKHIIINKNLFLLNIIIFLFLQFLLLSKVR</sequence>
<name>A0A7L9RTC5_9PROT</name>
<feature type="transmembrane region" description="Helical" evidence="1">
    <location>
        <begin position="51"/>
        <end position="68"/>
    </location>
</feature>
<keyword evidence="3" id="KW-1185">Reference proteome</keyword>
<evidence type="ECO:0000313" key="2">
    <source>
        <dbReference type="EMBL" id="QOL19816.1"/>
    </source>
</evidence>
<organism evidence="2 3">
    <name type="scientific">Candidatus Bodocaedibacter vickermanii</name>
    <dbReference type="NCBI Taxonomy" id="2741701"/>
    <lineage>
        <taxon>Bacteria</taxon>
        <taxon>Pseudomonadati</taxon>
        <taxon>Pseudomonadota</taxon>
        <taxon>Alphaproteobacteria</taxon>
        <taxon>Holosporales</taxon>
        <taxon>Candidatus Paracaedibacteraceae</taxon>
        <taxon>Candidatus Bodocaedibacter</taxon>
    </lineage>
</organism>
<reference evidence="2 3" key="1">
    <citation type="submission" date="2020-06" db="EMBL/GenBank/DDBJ databases">
        <title>The endosymbiont of the kinetoplastid Bodo saltans is a Paracaedibacter-like alpha-proteobacterium possessing a putative toxin-antitoxin system.</title>
        <authorList>
            <person name="Midha S."/>
            <person name="Rigden D.J."/>
            <person name="Siozios S."/>
            <person name="Hurst G.D.D."/>
            <person name="Jackson A.P."/>
        </authorList>
    </citation>
    <scope>NUCLEOTIDE SEQUENCE [LARGE SCALE GENOMIC DNA]</scope>
    <source>
        <strain evidence="2">Lake Konstanz</strain>
    </source>
</reference>
<dbReference type="EMBL" id="CP054719">
    <property type="protein sequence ID" value="QOL19816.1"/>
    <property type="molecule type" value="Genomic_DNA"/>
</dbReference>
<feature type="transmembrane region" description="Helical" evidence="1">
    <location>
        <begin position="12"/>
        <end position="31"/>
    </location>
</feature>
<evidence type="ECO:0000256" key="1">
    <source>
        <dbReference type="SAM" id="Phobius"/>
    </source>
</evidence>
<keyword evidence="1" id="KW-0472">Membrane</keyword>
<accession>A0A7L9RTC5</accession>
<protein>
    <submittedName>
        <fullName evidence="2">Uncharacterized protein</fullName>
    </submittedName>
</protein>
<dbReference type="AlphaFoldDB" id="A0A7L9RTC5"/>
<evidence type="ECO:0000313" key="3">
    <source>
        <dbReference type="Proteomes" id="UP000594001"/>
    </source>
</evidence>
<proteinExistence type="predicted"/>